<dbReference type="OrthoDB" id="1290869at2759"/>
<evidence type="ECO:0000313" key="3">
    <source>
        <dbReference type="EMBL" id="CCH59268.1"/>
    </source>
</evidence>
<keyword evidence="4" id="KW-1185">Reference proteome</keyword>
<dbReference type="RefSeq" id="XP_004178787.1">
    <property type="nucleotide sequence ID" value="XM_004178739.1"/>
</dbReference>
<gene>
    <name evidence="3" type="primary">TBLA0B04310</name>
    <name evidence="3" type="ORF">TBLA_0B04310</name>
</gene>
<dbReference type="SUPFAM" id="SSF56112">
    <property type="entry name" value="Protein kinase-like (PK-like)"/>
    <property type="match status" value="1"/>
</dbReference>
<dbReference type="AlphaFoldDB" id="I2GYR6"/>
<dbReference type="GO" id="GO:0044289">
    <property type="term" value="C:mitochondrial inner-outer membrane contact site"/>
    <property type="evidence" value="ECO:0007669"/>
    <property type="project" value="EnsemblFungi"/>
</dbReference>
<evidence type="ECO:0000256" key="1">
    <source>
        <dbReference type="ARBA" id="ARBA00009670"/>
    </source>
</evidence>
<accession>I2GYR6</accession>
<dbReference type="STRING" id="1071380.I2GYR6"/>
<dbReference type="InParanoid" id="I2GYR6"/>
<dbReference type="KEGG" id="tbl:TBLA_0B04310"/>
<evidence type="ECO:0000259" key="2">
    <source>
        <dbReference type="Pfam" id="PF03109"/>
    </source>
</evidence>
<proteinExistence type="inferred from homology"/>
<dbReference type="GeneID" id="14493821"/>
<dbReference type="Proteomes" id="UP000002866">
    <property type="component" value="Chromosome 2"/>
</dbReference>
<comment type="similarity">
    <text evidence="1">Belongs to the protein kinase superfamily. ADCK protein kinase family.</text>
</comment>
<dbReference type="InterPro" id="IPR004147">
    <property type="entry name" value="ABC1_dom"/>
</dbReference>
<dbReference type="PANTHER" id="PTHR45890:SF1">
    <property type="entry name" value="AARF DOMAIN CONTAINING KINASE 2"/>
    <property type="match status" value="1"/>
</dbReference>
<dbReference type="FunCoup" id="I2GYR6">
    <property type="interactions" value="90"/>
</dbReference>
<name>I2GYR6_HENB6</name>
<organism evidence="3 4">
    <name type="scientific">Henningerozyma blattae (strain ATCC 34711 / CBS 6284 / DSM 70876 / NBRC 10599 / NRRL Y-10934 / UCD 77-7)</name>
    <name type="common">Yeast</name>
    <name type="synonym">Tetrapisispora blattae</name>
    <dbReference type="NCBI Taxonomy" id="1071380"/>
    <lineage>
        <taxon>Eukaryota</taxon>
        <taxon>Fungi</taxon>
        <taxon>Dikarya</taxon>
        <taxon>Ascomycota</taxon>
        <taxon>Saccharomycotina</taxon>
        <taxon>Saccharomycetes</taxon>
        <taxon>Saccharomycetales</taxon>
        <taxon>Saccharomycetaceae</taxon>
        <taxon>Henningerozyma</taxon>
    </lineage>
</organism>
<protein>
    <recommendedName>
        <fullName evidence="2">ABC1 atypical kinase-like domain-containing protein</fullName>
    </recommendedName>
</protein>
<dbReference type="GO" id="GO:0005743">
    <property type="term" value="C:mitochondrial inner membrane"/>
    <property type="evidence" value="ECO:0007669"/>
    <property type="project" value="EnsemblFungi"/>
</dbReference>
<dbReference type="OMA" id="SMVRTHH"/>
<dbReference type="PANTHER" id="PTHR45890">
    <property type="entry name" value="AARF DOMAIN CONTAINING KINASE 2 (PREDICTED)"/>
    <property type="match status" value="1"/>
</dbReference>
<dbReference type="eggNOG" id="KOG1236">
    <property type="taxonomic scope" value="Eukaryota"/>
</dbReference>
<dbReference type="HOGENOM" id="CLU_006533_6_0_1"/>
<feature type="domain" description="ABC1 atypical kinase-like" evidence="2">
    <location>
        <begin position="289"/>
        <end position="531"/>
    </location>
</feature>
<evidence type="ECO:0000313" key="4">
    <source>
        <dbReference type="Proteomes" id="UP000002866"/>
    </source>
</evidence>
<reference evidence="3 4" key="1">
    <citation type="journal article" date="2011" name="Proc. Natl. Acad. Sci. U.S.A.">
        <title>Evolutionary erosion of yeast sex chromosomes by mating-type switching accidents.</title>
        <authorList>
            <person name="Gordon J.L."/>
            <person name="Armisen D."/>
            <person name="Proux-Wera E."/>
            <person name="Oheigeartaigh S.S."/>
            <person name="Byrne K.P."/>
            <person name="Wolfe K.H."/>
        </authorList>
    </citation>
    <scope>NUCLEOTIDE SEQUENCE [LARGE SCALE GENOMIC DNA]</scope>
    <source>
        <strain evidence="4">ATCC 34711 / CBS 6284 / DSM 70876 / NBRC 10599 / NRRL Y-10934 / UCD 77-7</strain>
    </source>
</reference>
<dbReference type="GO" id="GO:0055091">
    <property type="term" value="P:phospholipid homeostasis"/>
    <property type="evidence" value="ECO:0007669"/>
    <property type="project" value="EnsemblFungi"/>
</dbReference>
<dbReference type="EMBL" id="HE806317">
    <property type="protein sequence ID" value="CCH59268.1"/>
    <property type="molecule type" value="Genomic_DNA"/>
</dbReference>
<dbReference type="CDD" id="cd13971">
    <property type="entry name" value="ADCK2-like"/>
    <property type="match status" value="1"/>
</dbReference>
<dbReference type="GO" id="GO:0007005">
    <property type="term" value="P:mitochondrion organization"/>
    <property type="evidence" value="ECO:0007669"/>
    <property type="project" value="EnsemblFungi"/>
</dbReference>
<dbReference type="InterPro" id="IPR044095">
    <property type="entry name" value="ADCK2_dom"/>
</dbReference>
<dbReference type="InterPro" id="IPR011009">
    <property type="entry name" value="Kinase-like_dom_sf"/>
</dbReference>
<sequence>MYTRTFTRLFLKNRATSTFSVRHVWQTNSIKHLNNRHILQSSVLKYSIIPASGISYWLWKTSTEAIYNDVLSLNPNGDTFEMSLYLTSREELYNKNEKERDIFIKKYQNVILRSLIKSWYLLADNIIEPLATIVRFFQLTSLFLPLVLVYPMTWLGNKVLINANDMKDPEFETTGSIYWFRLVRISLELAGPSFIKLGQWAGSRTDILCQAFCNELGKLHSNSRKHSSEYTKDQICNSLNENNFENIFEEFNDSPTGVGAIAQVHVGKIKENYIYKNTYLDEDNRKYLLQNKWLAVKVLHPNVRTIIKRDIKLMRFFANIINAIPTMEWLSLPDEVQQFEIFMNLQLDLRIESMNLSMFNKNFENFPNIKFPKSFTEITTNNVLFEEYIKAFPMEHFLKIKMKLMTLFYFSELAPLLWIHFLKMLIIDDFIHADLHPGNVLINFIKMDNNGTKVISNEEESYQIVHKLMRLYKDSRIDEAKKPEFISDMKYVLNEYTPQICFIDTGLVTELNSRNRVNFIALFNALVRFDGYEAGELMIERSRTPETAVDKEIFAMKVEKLIDKVKKRTFTLGTVSIGDLLQQMLNMVRHHHVRLEGDFVSIVVAILLLEGIGRQLDPDMDLFSSSLPILREYALRKESNTLIQDASRLSMLKIWMGLELRQLMNLSAAQIHYLLRTDQLSPNY</sequence>
<dbReference type="InterPro" id="IPR052402">
    <property type="entry name" value="ADCK_kinase"/>
</dbReference>
<dbReference type="Pfam" id="PF03109">
    <property type="entry name" value="ABC1"/>
    <property type="match status" value="1"/>
</dbReference>